<keyword evidence="2" id="KW-1185">Reference proteome</keyword>
<evidence type="ECO:0000313" key="2">
    <source>
        <dbReference type="Proteomes" id="UP001231109"/>
    </source>
</evidence>
<sequence length="123" mass="13762">MQLALERLGFIVLKYHHLLYGALLFSSLAVSAQQTTLVSLSANSHVCNAESEIARLAENEQLQEMARALVEFKATKYCFILPDAANVTMLDQQTGYIKFDYKSQILFTFSKYVIATTMAANTN</sequence>
<dbReference type="RefSeq" id="WP_240474819.1">
    <property type="nucleotide sequence ID" value="NZ_JAPJDZ010000040.1"/>
</dbReference>
<proteinExistence type="predicted"/>
<evidence type="ECO:0000313" key="1">
    <source>
        <dbReference type="EMBL" id="MDP5137190.1"/>
    </source>
</evidence>
<accession>A0ABT9I2C5</accession>
<protein>
    <submittedName>
        <fullName evidence="1">Uncharacterized protein</fullName>
    </submittedName>
</protein>
<dbReference type="Proteomes" id="UP001231109">
    <property type="component" value="Unassembled WGS sequence"/>
</dbReference>
<gene>
    <name evidence="1" type="ORF">ORJ04_14645</name>
</gene>
<dbReference type="EMBL" id="JAPJDZ010000040">
    <property type="protein sequence ID" value="MDP5137190.1"/>
    <property type="molecule type" value="Genomic_DNA"/>
</dbReference>
<reference evidence="1 2" key="1">
    <citation type="submission" date="2022-11" db="EMBL/GenBank/DDBJ databases">
        <title>Viruses from the air-sea interface of a natural surface slick.</title>
        <authorList>
            <person name="Rahlff J."/>
            <person name="Holmfeldt K."/>
        </authorList>
    </citation>
    <scope>NUCLEOTIDE SEQUENCE [LARGE SCALE GENOMIC DNA]</scope>
    <source>
        <strain evidence="1 2">SMS4</strain>
    </source>
</reference>
<organism evidence="1 2">
    <name type="scientific">Rheinheimera baltica</name>
    <dbReference type="NCBI Taxonomy" id="67576"/>
    <lineage>
        <taxon>Bacteria</taxon>
        <taxon>Pseudomonadati</taxon>
        <taxon>Pseudomonadota</taxon>
        <taxon>Gammaproteobacteria</taxon>
        <taxon>Chromatiales</taxon>
        <taxon>Chromatiaceae</taxon>
        <taxon>Rheinheimera</taxon>
    </lineage>
</organism>
<name>A0ABT9I2C5_9GAMM</name>
<comment type="caution">
    <text evidence="1">The sequence shown here is derived from an EMBL/GenBank/DDBJ whole genome shotgun (WGS) entry which is preliminary data.</text>
</comment>